<dbReference type="EC" id="6.3.5.4" evidence="2"/>
<dbReference type="SUPFAM" id="SSF52402">
    <property type="entry name" value="Adenine nucleotide alpha hydrolases-like"/>
    <property type="match status" value="1"/>
</dbReference>
<dbReference type="SUPFAM" id="SSF56235">
    <property type="entry name" value="N-terminal nucleophile aminohydrolases (Ntn hydrolases)"/>
    <property type="match status" value="1"/>
</dbReference>
<gene>
    <name evidence="5" type="ORF">HQN59_24740</name>
</gene>
<sequence>MFRYVALIWDDTQDLQRLAAGRLAQGLESAASWQCALRITGLRVFVTGAGTGGNGVYELPRGQGLILGRLFRRQESGESRMAPGPLRREDGDRLLQHEGRALITDWWGRYVAFLSRNEGEETVILRDPTGTLPCFRLEHDGVRIVFSWLEDLIALPGLVVPPIAWERLAAHMRLGELGNRQTVLEGIERVLPGELLHLRRAGTHSEMLWDALGFARNVHEDDPARLAPLLRATVRYCARSWAEGQVRILLRLSGGVDSSILASCLKGEFKAAEILCVNYYSTGADTDERRYARLAARRAGLELIECERDDAFRLERVLRVALTPSPATYVGRMAASVRDAELSQQYRAPSLFTGAGGDQLFFELRTWWPAADFVCRHGLGRGTLRAMMDAARLANLSVWRTAGLALRSRLGLRAPGDILPWPLALVSGDAASVEPLDHYQHPLLREATGLPVGKLNHLRMLLHPIAYYDPYERERAPDVVNPFLSQPLIELCLRLPTYLLTHGGSGRALARRAFATELPPEIVTRRSKGSIDQHLKNVLTHNLPLARELLLEGELVARGLLDRRRVEAALSGRPQAAMVHVTEIHGHIAVEAWLQRWRSAAHATAAA</sequence>
<protein>
    <recommendedName>
        <fullName evidence="2">asparagine synthase (glutamine-hydrolyzing)</fullName>
        <ecNumber evidence="2">6.3.5.4</ecNumber>
    </recommendedName>
</protein>
<dbReference type="InterPro" id="IPR001962">
    <property type="entry name" value="Asn_synthase"/>
</dbReference>
<evidence type="ECO:0000256" key="3">
    <source>
        <dbReference type="ARBA" id="ARBA00048741"/>
    </source>
</evidence>
<evidence type="ECO:0000256" key="2">
    <source>
        <dbReference type="ARBA" id="ARBA00012737"/>
    </source>
</evidence>
<comment type="caution">
    <text evidence="5">The sequence shown here is derived from an EMBL/GenBank/DDBJ whole genome shotgun (WGS) entry which is preliminary data.</text>
</comment>
<evidence type="ECO:0000256" key="1">
    <source>
        <dbReference type="ARBA" id="ARBA00005187"/>
    </source>
</evidence>
<reference evidence="5 6" key="1">
    <citation type="submission" date="2020-06" db="EMBL/GenBank/DDBJ databases">
        <title>Schlegella sp. ID0723 isolated from air conditioner.</title>
        <authorList>
            <person name="Kim D.Y."/>
            <person name="Kim D.-U."/>
        </authorList>
    </citation>
    <scope>NUCLEOTIDE SEQUENCE [LARGE SCALE GENOMIC DNA]</scope>
    <source>
        <strain evidence="5 6">ID0723</strain>
    </source>
</reference>
<dbReference type="GO" id="GO:0006529">
    <property type="term" value="P:asparagine biosynthetic process"/>
    <property type="evidence" value="ECO:0007669"/>
    <property type="project" value="InterPro"/>
</dbReference>
<dbReference type="GO" id="GO:0004066">
    <property type="term" value="F:asparagine synthase (glutamine-hydrolyzing) activity"/>
    <property type="evidence" value="ECO:0007669"/>
    <property type="project" value="UniProtKB-EC"/>
</dbReference>
<accession>A0A7Y6NTD8</accession>
<dbReference type="PANTHER" id="PTHR43284">
    <property type="entry name" value="ASPARAGINE SYNTHETASE (GLUTAMINE-HYDROLYZING)"/>
    <property type="match status" value="1"/>
</dbReference>
<proteinExistence type="predicted"/>
<evidence type="ECO:0000259" key="4">
    <source>
        <dbReference type="Pfam" id="PF00733"/>
    </source>
</evidence>
<dbReference type="RefSeq" id="WP_176071812.1">
    <property type="nucleotide sequence ID" value="NZ_JABWMJ010000021.1"/>
</dbReference>
<dbReference type="EMBL" id="JABWMJ010000021">
    <property type="protein sequence ID" value="NUZ08954.1"/>
    <property type="molecule type" value="Genomic_DNA"/>
</dbReference>
<dbReference type="PANTHER" id="PTHR43284:SF1">
    <property type="entry name" value="ASPARAGINE SYNTHETASE"/>
    <property type="match status" value="1"/>
</dbReference>
<evidence type="ECO:0000313" key="6">
    <source>
        <dbReference type="Proteomes" id="UP000529637"/>
    </source>
</evidence>
<evidence type="ECO:0000313" key="5">
    <source>
        <dbReference type="EMBL" id="NUZ08954.1"/>
    </source>
</evidence>
<feature type="domain" description="Asparagine synthetase" evidence="4">
    <location>
        <begin position="234"/>
        <end position="595"/>
    </location>
</feature>
<dbReference type="InterPro" id="IPR014729">
    <property type="entry name" value="Rossmann-like_a/b/a_fold"/>
</dbReference>
<dbReference type="AlphaFoldDB" id="A0A7Y6NTD8"/>
<dbReference type="Proteomes" id="UP000529637">
    <property type="component" value="Unassembled WGS sequence"/>
</dbReference>
<comment type="pathway">
    <text evidence="1">Amino-acid biosynthesis; L-asparagine biosynthesis; L-asparagine from L-aspartate (L-Gln route): step 1/1.</text>
</comment>
<keyword evidence="6" id="KW-1185">Reference proteome</keyword>
<dbReference type="InterPro" id="IPR029055">
    <property type="entry name" value="Ntn_hydrolases_N"/>
</dbReference>
<dbReference type="Gene3D" id="3.40.50.620">
    <property type="entry name" value="HUPs"/>
    <property type="match status" value="1"/>
</dbReference>
<dbReference type="Pfam" id="PF00733">
    <property type="entry name" value="Asn_synthase"/>
    <property type="match status" value="1"/>
</dbReference>
<dbReference type="InterPro" id="IPR051786">
    <property type="entry name" value="ASN_synthetase/amidase"/>
</dbReference>
<organism evidence="5 6">
    <name type="scientific">Piscinibacter koreensis</name>
    <dbReference type="NCBI Taxonomy" id="2742824"/>
    <lineage>
        <taxon>Bacteria</taxon>
        <taxon>Pseudomonadati</taxon>
        <taxon>Pseudomonadota</taxon>
        <taxon>Betaproteobacteria</taxon>
        <taxon>Burkholderiales</taxon>
        <taxon>Sphaerotilaceae</taxon>
        <taxon>Piscinibacter</taxon>
    </lineage>
</organism>
<comment type="catalytic activity">
    <reaction evidence="3">
        <text>L-aspartate + L-glutamine + ATP + H2O = L-asparagine + L-glutamate + AMP + diphosphate + H(+)</text>
        <dbReference type="Rhea" id="RHEA:12228"/>
        <dbReference type="ChEBI" id="CHEBI:15377"/>
        <dbReference type="ChEBI" id="CHEBI:15378"/>
        <dbReference type="ChEBI" id="CHEBI:29985"/>
        <dbReference type="ChEBI" id="CHEBI:29991"/>
        <dbReference type="ChEBI" id="CHEBI:30616"/>
        <dbReference type="ChEBI" id="CHEBI:33019"/>
        <dbReference type="ChEBI" id="CHEBI:58048"/>
        <dbReference type="ChEBI" id="CHEBI:58359"/>
        <dbReference type="ChEBI" id="CHEBI:456215"/>
        <dbReference type="EC" id="6.3.5.4"/>
    </reaction>
</comment>
<name>A0A7Y6NTD8_9BURK</name>